<accession>D8QF71</accession>
<dbReference type="SUPFAM" id="SSF48264">
    <property type="entry name" value="Cytochrome P450"/>
    <property type="match status" value="1"/>
</dbReference>
<evidence type="ECO:0008006" key="13">
    <source>
        <dbReference type="Google" id="ProtNLM"/>
    </source>
</evidence>
<dbReference type="GeneID" id="9591750"/>
<evidence type="ECO:0000256" key="3">
    <source>
        <dbReference type="ARBA" id="ARBA00010617"/>
    </source>
</evidence>
<gene>
    <name evidence="11" type="ORF">SCHCODRAFT_70262</name>
</gene>
<protein>
    <recommendedName>
        <fullName evidence="13">Cytochrome P450</fullName>
    </recommendedName>
</protein>
<dbReference type="InterPro" id="IPR017972">
    <property type="entry name" value="Cyt_P450_CS"/>
</dbReference>
<evidence type="ECO:0000256" key="7">
    <source>
        <dbReference type="ARBA" id="ARBA00023004"/>
    </source>
</evidence>
<dbReference type="GO" id="GO:0005506">
    <property type="term" value="F:iron ion binding"/>
    <property type="evidence" value="ECO:0007669"/>
    <property type="project" value="InterPro"/>
</dbReference>
<dbReference type="AlphaFoldDB" id="D8QF71"/>
<dbReference type="HOGENOM" id="CLU_001570_2_3_1"/>
<evidence type="ECO:0000256" key="8">
    <source>
        <dbReference type="ARBA" id="ARBA00023033"/>
    </source>
</evidence>
<dbReference type="VEuPathDB" id="FungiDB:SCHCODRAFT_02514636"/>
<comment type="cofactor">
    <cofactor evidence="1 9">
        <name>heme</name>
        <dbReference type="ChEBI" id="CHEBI:30413"/>
    </cofactor>
</comment>
<dbReference type="InterPro" id="IPR050364">
    <property type="entry name" value="Cytochrome_P450_fung"/>
</dbReference>
<dbReference type="GO" id="GO:0004497">
    <property type="term" value="F:monooxygenase activity"/>
    <property type="evidence" value="ECO:0007669"/>
    <property type="project" value="UniProtKB-KW"/>
</dbReference>
<organism evidence="12">
    <name type="scientific">Schizophyllum commune (strain H4-8 / FGSC 9210)</name>
    <name type="common">Split gill fungus</name>
    <dbReference type="NCBI Taxonomy" id="578458"/>
    <lineage>
        <taxon>Eukaryota</taxon>
        <taxon>Fungi</taxon>
        <taxon>Dikarya</taxon>
        <taxon>Basidiomycota</taxon>
        <taxon>Agaricomycotina</taxon>
        <taxon>Agaricomycetes</taxon>
        <taxon>Agaricomycetidae</taxon>
        <taxon>Agaricales</taxon>
        <taxon>Schizophyllaceae</taxon>
        <taxon>Schizophyllum</taxon>
    </lineage>
</organism>
<keyword evidence="4 9" id="KW-0349">Heme</keyword>
<comment type="similarity">
    <text evidence="3 10">Belongs to the cytochrome P450 family.</text>
</comment>
<dbReference type="PRINTS" id="PR00463">
    <property type="entry name" value="EP450I"/>
</dbReference>
<evidence type="ECO:0000256" key="6">
    <source>
        <dbReference type="ARBA" id="ARBA00023002"/>
    </source>
</evidence>
<dbReference type="InterPro" id="IPR001128">
    <property type="entry name" value="Cyt_P450"/>
</dbReference>
<dbReference type="InParanoid" id="D8QF71"/>
<name>D8QF71_SCHCM</name>
<keyword evidence="7 9" id="KW-0408">Iron</keyword>
<keyword evidence="8 10" id="KW-0503">Monooxygenase</keyword>
<dbReference type="GO" id="GO:0016705">
    <property type="term" value="F:oxidoreductase activity, acting on paired donors, with incorporation or reduction of molecular oxygen"/>
    <property type="evidence" value="ECO:0007669"/>
    <property type="project" value="InterPro"/>
</dbReference>
<dbReference type="CDD" id="cd11065">
    <property type="entry name" value="CYP64-like"/>
    <property type="match status" value="1"/>
</dbReference>
<dbReference type="Gene3D" id="1.10.630.10">
    <property type="entry name" value="Cytochrome P450"/>
    <property type="match status" value="1"/>
</dbReference>
<evidence type="ECO:0000256" key="5">
    <source>
        <dbReference type="ARBA" id="ARBA00022723"/>
    </source>
</evidence>
<evidence type="ECO:0000313" key="12">
    <source>
        <dbReference type="Proteomes" id="UP000007431"/>
    </source>
</evidence>
<dbReference type="RefSeq" id="XP_003027979.1">
    <property type="nucleotide sequence ID" value="XM_003027933.1"/>
</dbReference>
<dbReference type="eggNOG" id="KOG0156">
    <property type="taxonomic scope" value="Eukaryota"/>
</dbReference>
<feature type="binding site" description="axial binding residue" evidence="9">
    <location>
        <position position="419"/>
    </location>
    <ligand>
        <name>heme</name>
        <dbReference type="ChEBI" id="CHEBI:30413"/>
    </ligand>
    <ligandPart>
        <name>Fe</name>
        <dbReference type="ChEBI" id="CHEBI:18248"/>
    </ligandPart>
</feature>
<comment type="pathway">
    <text evidence="2">Secondary metabolite biosynthesis.</text>
</comment>
<dbReference type="Proteomes" id="UP000007431">
    <property type="component" value="Unassembled WGS sequence"/>
</dbReference>
<dbReference type="GO" id="GO:0020037">
    <property type="term" value="F:heme binding"/>
    <property type="evidence" value="ECO:0007669"/>
    <property type="project" value="InterPro"/>
</dbReference>
<dbReference type="Pfam" id="PF00067">
    <property type="entry name" value="p450"/>
    <property type="match status" value="1"/>
</dbReference>
<dbReference type="KEGG" id="scm:SCHCO_02514636"/>
<proteinExistence type="inferred from homology"/>
<dbReference type="OrthoDB" id="2789670at2759"/>
<dbReference type="EMBL" id="GL377311">
    <property type="protein sequence ID" value="EFI93076.1"/>
    <property type="molecule type" value="Genomic_DNA"/>
</dbReference>
<dbReference type="PROSITE" id="PS00086">
    <property type="entry name" value="CYTOCHROME_P450"/>
    <property type="match status" value="1"/>
</dbReference>
<dbReference type="PANTHER" id="PTHR46300:SF5">
    <property type="entry name" value="CYTOCHROME P450"/>
    <property type="match status" value="1"/>
</dbReference>
<evidence type="ECO:0000256" key="2">
    <source>
        <dbReference type="ARBA" id="ARBA00005179"/>
    </source>
</evidence>
<evidence type="ECO:0000256" key="9">
    <source>
        <dbReference type="PIRSR" id="PIRSR602401-1"/>
    </source>
</evidence>
<dbReference type="STRING" id="578458.D8QF71"/>
<keyword evidence="5 9" id="KW-0479">Metal-binding</keyword>
<keyword evidence="6 10" id="KW-0560">Oxidoreductase</keyword>
<dbReference type="InterPro" id="IPR036396">
    <property type="entry name" value="Cyt_P450_sf"/>
</dbReference>
<dbReference type="OMA" id="VGKHIGY"/>
<evidence type="ECO:0000313" key="11">
    <source>
        <dbReference type="EMBL" id="EFI93076.1"/>
    </source>
</evidence>
<evidence type="ECO:0000256" key="10">
    <source>
        <dbReference type="RuleBase" id="RU000461"/>
    </source>
</evidence>
<keyword evidence="12" id="KW-1185">Reference proteome</keyword>
<sequence length="494" mass="55473">MKQRHQQFPLPPGPPAEPLLGHLRVAPQQEAERTYFRWSKEYNSDLIHINVLGQPIIVIHSLQACIELLEKRGSIHSDRPSCTFFLMFGWNENLTLTQYNHPSFPILRRQYQNHFAKGAERKIYALQVNEAHKLVARIVNSPRQWRSFLQLFTTAVIIQIVTGNEVEDLDDAYVGIADRVSQTLKGGGPVGATGVDILPLLRYLPSWCDPTGSTAFVRRMRHAVTDIYNVPYERVRKEMEAGTAQPSLLKSLIEDLQTADGDLGLTKERVRGLCATAFAGGADTTLDTLATFVFAIVNHPEVQERARAELHAIVGPDRLPDMDDRRNLPYIERIVQETFRFWPVLPLGVPHKSMEDDVYNGMFIPKGSLLFFNNFAMGHDEAIYADPWKFDPDRYVSCEHGGRGESLPVGHFGFGRRACPGRLVGEASVFIAIATMLHVLVFKRTRDEKGEEIVVDPQMATYATGLTSHPETILCDIGPASERARQLATGAYTD</sequence>
<dbReference type="PANTHER" id="PTHR46300">
    <property type="entry name" value="P450, PUTATIVE (EUROFUNG)-RELATED-RELATED"/>
    <property type="match status" value="1"/>
</dbReference>
<reference evidence="11 12" key="1">
    <citation type="journal article" date="2010" name="Nat. Biotechnol.">
        <title>Genome sequence of the model mushroom Schizophyllum commune.</title>
        <authorList>
            <person name="Ohm R.A."/>
            <person name="de Jong J.F."/>
            <person name="Lugones L.G."/>
            <person name="Aerts A."/>
            <person name="Kothe E."/>
            <person name="Stajich J.E."/>
            <person name="de Vries R.P."/>
            <person name="Record E."/>
            <person name="Levasseur A."/>
            <person name="Baker S.E."/>
            <person name="Bartholomew K.A."/>
            <person name="Coutinho P.M."/>
            <person name="Erdmann S."/>
            <person name="Fowler T.J."/>
            <person name="Gathman A.C."/>
            <person name="Lombard V."/>
            <person name="Henrissat B."/>
            <person name="Knabe N."/>
            <person name="Kuees U."/>
            <person name="Lilly W.W."/>
            <person name="Lindquist E."/>
            <person name="Lucas S."/>
            <person name="Magnuson J.K."/>
            <person name="Piumi F."/>
            <person name="Raudaskoski M."/>
            <person name="Salamov A."/>
            <person name="Schmutz J."/>
            <person name="Schwarze F.W.M.R."/>
            <person name="vanKuyk P.A."/>
            <person name="Horton J.S."/>
            <person name="Grigoriev I.V."/>
            <person name="Woesten H.A.B."/>
        </authorList>
    </citation>
    <scope>NUCLEOTIDE SEQUENCE [LARGE SCALE GENOMIC DNA]</scope>
    <source>
        <strain evidence="12">H4-8 / FGSC 9210</strain>
    </source>
</reference>
<evidence type="ECO:0000256" key="1">
    <source>
        <dbReference type="ARBA" id="ARBA00001971"/>
    </source>
</evidence>
<evidence type="ECO:0000256" key="4">
    <source>
        <dbReference type="ARBA" id="ARBA00022617"/>
    </source>
</evidence>
<dbReference type="InterPro" id="IPR002401">
    <property type="entry name" value="Cyt_P450_E_grp-I"/>
</dbReference>